<name>A0A2W5WQ43_9MICO</name>
<organism evidence="1 2">
    <name type="scientific">Xylanimonas oleitrophica</name>
    <dbReference type="NCBI Taxonomy" id="2607479"/>
    <lineage>
        <taxon>Bacteria</taxon>
        <taxon>Bacillati</taxon>
        <taxon>Actinomycetota</taxon>
        <taxon>Actinomycetes</taxon>
        <taxon>Micrococcales</taxon>
        <taxon>Promicromonosporaceae</taxon>
        <taxon>Xylanimonas</taxon>
    </lineage>
</organism>
<dbReference type="SUPFAM" id="SSF51726">
    <property type="entry name" value="UROD/MetE-like"/>
    <property type="match status" value="1"/>
</dbReference>
<dbReference type="AlphaFoldDB" id="A0A2W5WQ43"/>
<dbReference type="GO" id="GO:0009086">
    <property type="term" value="P:methionine biosynthetic process"/>
    <property type="evidence" value="ECO:0007669"/>
    <property type="project" value="InterPro"/>
</dbReference>
<dbReference type="GO" id="GO:0032259">
    <property type="term" value="P:methylation"/>
    <property type="evidence" value="ECO:0007669"/>
    <property type="project" value="UniProtKB-KW"/>
</dbReference>
<evidence type="ECO:0000313" key="2">
    <source>
        <dbReference type="Proteomes" id="UP000248783"/>
    </source>
</evidence>
<gene>
    <name evidence="1" type="ORF">DNL40_06095</name>
</gene>
<protein>
    <submittedName>
        <fullName evidence="1">5-methyltetrahydropteroyltriglutamate--homocysteine methyltransferase</fullName>
    </submittedName>
</protein>
<evidence type="ECO:0000313" key="1">
    <source>
        <dbReference type="EMBL" id="PZR53699.1"/>
    </source>
</evidence>
<proteinExistence type="predicted"/>
<dbReference type="GO" id="GO:0008270">
    <property type="term" value="F:zinc ion binding"/>
    <property type="evidence" value="ECO:0007669"/>
    <property type="project" value="InterPro"/>
</dbReference>
<dbReference type="PANTHER" id="PTHR43844">
    <property type="entry name" value="METHIONINE SYNTHASE"/>
    <property type="match status" value="1"/>
</dbReference>
<keyword evidence="1" id="KW-0808">Transferase</keyword>
<dbReference type="RefSeq" id="WP_111250366.1">
    <property type="nucleotide sequence ID" value="NZ_QKWH01000003.1"/>
</dbReference>
<dbReference type="CDD" id="cd03311">
    <property type="entry name" value="CIMS_C_terminal_like"/>
    <property type="match status" value="1"/>
</dbReference>
<dbReference type="EMBL" id="QKWH01000003">
    <property type="protein sequence ID" value="PZR53699.1"/>
    <property type="molecule type" value="Genomic_DNA"/>
</dbReference>
<dbReference type="InterPro" id="IPR002629">
    <property type="entry name" value="Met_Synth_C/arc"/>
</dbReference>
<keyword evidence="2" id="KW-1185">Reference proteome</keyword>
<dbReference type="Gene3D" id="3.20.20.210">
    <property type="match status" value="1"/>
</dbReference>
<dbReference type="Proteomes" id="UP000248783">
    <property type="component" value="Unassembled WGS sequence"/>
</dbReference>
<keyword evidence="1" id="KW-0489">Methyltransferase</keyword>
<dbReference type="GO" id="GO:0003871">
    <property type="term" value="F:5-methyltetrahydropteroyltriglutamate-homocysteine S-methyltransferase activity"/>
    <property type="evidence" value="ECO:0007669"/>
    <property type="project" value="InterPro"/>
</dbReference>
<accession>A0A2W5WQ43</accession>
<comment type="caution">
    <text evidence="1">The sequence shown here is derived from an EMBL/GenBank/DDBJ whole genome shotgun (WGS) entry which is preliminary data.</text>
</comment>
<sequence length="390" mass="43620">MSTRFHLVGSLLRPEDLLKHKAVIEQRDDITYPFYDDLPGYLEAEVAAARAVVEQQIAHGVEVLTDGEQTRSMWHLDFVWGLGGTERFIADHGYYFRDLDEAGTYETRRDIGVRVVAPLSGKDHHFIELFRRLTELAGSRPTKLSIPSPSHVFGELSGKLFGAPNAGRAEGVYATADDLKAGLLEAYRNFVTEYAAAGGTILQLDDCLWEMFADDNPSSPFTGGAVPFEQVRGFAHEFIELNNSLIDHAHGLGLKVWTHNCRGNYASRNMGGGSYAKIAELFLRQQRYDRFFLEWDDERAGSLEALQALADRPEAEVVLGLLSSKSADLDDEERARRLLDEASAIIPKERLHLSHQCGFASTNEGNELSEEQQWAKVDQGQRIAQEFWGS</sequence>
<reference evidence="1 2" key="1">
    <citation type="submission" date="2018-06" db="EMBL/GenBank/DDBJ databases">
        <title>Whole genome sequencing of a novel hydrocarbon degrading bacterial strain, PW21 isolated from oil contaminated produced water sample.</title>
        <authorList>
            <person name="Nagkirti P."/>
            <person name="Shaikh A."/>
            <person name="Gowdaman V."/>
            <person name="Engineer A.E."/>
            <person name="Dagar S."/>
            <person name="Dhakephalkar P.K."/>
        </authorList>
    </citation>
    <scope>NUCLEOTIDE SEQUENCE [LARGE SCALE GENOMIC DNA]</scope>
    <source>
        <strain evidence="1 2">PW21</strain>
    </source>
</reference>
<dbReference type="PANTHER" id="PTHR43844:SF1">
    <property type="entry name" value="METHIONINE SYNTHASE"/>
    <property type="match status" value="1"/>
</dbReference>
<dbReference type="InterPro" id="IPR038071">
    <property type="entry name" value="UROD/MetE-like_sf"/>
</dbReference>